<proteinExistence type="predicted"/>
<dbReference type="GO" id="GO:0008745">
    <property type="term" value="F:N-acetylmuramoyl-L-alanine amidase activity"/>
    <property type="evidence" value="ECO:0007669"/>
    <property type="project" value="InterPro"/>
</dbReference>
<dbReference type="GO" id="GO:0030288">
    <property type="term" value="C:outer membrane-bounded periplasmic space"/>
    <property type="evidence" value="ECO:0007669"/>
    <property type="project" value="TreeGrafter"/>
</dbReference>
<sequence>MRSLTSMSLRMRTVAVIAGLVLSCWPGSPAAPGARADTGVAGKTVVLDPGHAGGNDGNLSRQVPNGRGGTKDCQTTGTSTDGGYPEHSFNWDVVQRIDAELRALGVHTVLTRSDDTSPGPCVDSRAATANAAHPDAIVSIHADGAPAGGHGFHVNYSAPPLNDAQSGPAVQLATTMRDALAGAGLAESTYLGSNGLYGRSDLAGLNLADYPAVLVELGNMRNPGDAAAMTSADGRARYAEAVTSGIVAYLQRGAPR</sequence>
<keyword evidence="6" id="KW-1185">Reference proteome</keyword>
<feature type="chain" id="PRO_5012077591" evidence="3">
    <location>
        <begin position="31"/>
        <end position="256"/>
    </location>
</feature>
<dbReference type="PROSITE" id="PS51257">
    <property type="entry name" value="PROKAR_LIPOPROTEIN"/>
    <property type="match status" value="1"/>
</dbReference>
<dbReference type="STRING" id="444597.BST26_18290"/>
<dbReference type="AlphaFoldDB" id="A0A1X0D1V2"/>
<dbReference type="InterPro" id="IPR002508">
    <property type="entry name" value="MurNAc-LAA_cat"/>
</dbReference>
<dbReference type="InterPro" id="IPR050695">
    <property type="entry name" value="N-acetylmuramoyl_amidase_3"/>
</dbReference>
<dbReference type="CDD" id="cd02696">
    <property type="entry name" value="MurNAc-LAA"/>
    <property type="match status" value="1"/>
</dbReference>
<feature type="domain" description="MurNAc-LAA" evidence="4">
    <location>
        <begin position="126"/>
        <end position="247"/>
    </location>
</feature>
<keyword evidence="1" id="KW-0378">Hydrolase</keyword>
<feature type="region of interest" description="Disordered" evidence="2">
    <location>
        <begin position="48"/>
        <end position="84"/>
    </location>
</feature>
<dbReference type="PANTHER" id="PTHR30404">
    <property type="entry name" value="N-ACETYLMURAMOYL-L-ALANINE AMIDASE"/>
    <property type="match status" value="1"/>
</dbReference>
<dbReference type="Pfam" id="PF01520">
    <property type="entry name" value="Amidase_3"/>
    <property type="match status" value="1"/>
</dbReference>
<protein>
    <submittedName>
        <fullName evidence="5">N-acetylmuramoyl-L-alanine amidase</fullName>
    </submittedName>
</protein>
<keyword evidence="3" id="KW-0732">Signal</keyword>
<feature type="compositionally biased region" description="Polar residues" evidence="2">
    <location>
        <begin position="72"/>
        <end position="81"/>
    </location>
</feature>
<comment type="caution">
    <text evidence="5">The sequence shown here is derived from an EMBL/GenBank/DDBJ whole genome shotgun (WGS) entry which is preliminary data.</text>
</comment>
<dbReference type="Gene3D" id="3.40.630.40">
    <property type="entry name" value="Zn-dependent exopeptidases"/>
    <property type="match status" value="1"/>
</dbReference>
<gene>
    <name evidence="5" type="ORF">BST26_18290</name>
</gene>
<dbReference type="Proteomes" id="UP000192801">
    <property type="component" value="Unassembled WGS sequence"/>
</dbReference>
<dbReference type="EMBL" id="MVHS01000058">
    <property type="protein sequence ID" value="ORA65740.1"/>
    <property type="molecule type" value="Genomic_DNA"/>
</dbReference>
<dbReference type="SUPFAM" id="SSF53187">
    <property type="entry name" value="Zn-dependent exopeptidases"/>
    <property type="match status" value="1"/>
</dbReference>
<dbReference type="GO" id="GO:0009253">
    <property type="term" value="P:peptidoglycan catabolic process"/>
    <property type="evidence" value="ECO:0007669"/>
    <property type="project" value="InterPro"/>
</dbReference>
<organism evidence="5 6">
    <name type="scientific">Mycolicibacterium insubricum</name>
    <dbReference type="NCBI Taxonomy" id="444597"/>
    <lineage>
        <taxon>Bacteria</taxon>
        <taxon>Bacillati</taxon>
        <taxon>Actinomycetota</taxon>
        <taxon>Actinomycetes</taxon>
        <taxon>Mycobacteriales</taxon>
        <taxon>Mycobacteriaceae</taxon>
        <taxon>Mycolicibacterium</taxon>
    </lineage>
</organism>
<reference evidence="5 6" key="1">
    <citation type="submission" date="2016-12" db="EMBL/GenBank/DDBJ databases">
        <title>The new phylogeny of genus Mycobacterium.</title>
        <authorList>
            <person name="Tortoli E."/>
            <person name="Trovato A."/>
            <person name="Cirillo D.M."/>
        </authorList>
    </citation>
    <scope>NUCLEOTIDE SEQUENCE [LARGE SCALE GENOMIC DNA]</scope>
    <source>
        <strain evidence="5 6">DSM 45130</strain>
    </source>
</reference>
<evidence type="ECO:0000259" key="4">
    <source>
        <dbReference type="SMART" id="SM00646"/>
    </source>
</evidence>
<accession>A0A1X0D1V2</accession>
<evidence type="ECO:0000256" key="1">
    <source>
        <dbReference type="ARBA" id="ARBA00022801"/>
    </source>
</evidence>
<evidence type="ECO:0000313" key="6">
    <source>
        <dbReference type="Proteomes" id="UP000192801"/>
    </source>
</evidence>
<dbReference type="SMART" id="SM00646">
    <property type="entry name" value="Ami_3"/>
    <property type="match status" value="1"/>
</dbReference>
<dbReference type="NCBIfam" id="NF038140">
    <property type="entry name" value="amidase_Rv3717"/>
    <property type="match status" value="1"/>
</dbReference>
<feature type="signal peptide" evidence="3">
    <location>
        <begin position="1"/>
        <end position="30"/>
    </location>
</feature>
<name>A0A1X0D1V2_9MYCO</name>
<evidence type="ECO:0000256" key="3">
    <source>
        <dbReference type="SAM" id="SignalP"/>
    </source>
</evidence>
<dbReference type="PANTHER" id="PTHR30404:SF0">
    <property type="entry name" value="N-ACETYLMURAMOYL-L-ALANINE AMIDASE AMIC"/>
    <property type="match status" value="1"/>
</dbReference>
<evidence type="ECO:0000256" key="2">
    <source>
        <dbReference type="SAM" id="MobiDB-lite"/>
    </source>
</evidence>
<evidence type="ECO:0000313" key="5">
    <source>
        <dbReference type="EMBL" id="ORA65740.1"/>
    </source>
</evidence>